<dbReference type="InterPro" id="IPR029060">
    <property type="entry name" value="PIN-like_dom_sf"/>
</dbReference>
<evidence type="ECO:0000259" key="1">
    <source>
        <dbReference type="Pfam" id="PF10130"/>
    </source>
</evidence>
<accession>A0A7Z9E0S0</accession>
<evidence type="ECO:0000313" key="2">
    <source>
        <dbReference type="EMBL" id="VXD22012.1"/>
    </source>
</evidence>
<dbReference type="Proteomes" id="UP000184550">
    <property type="component" value="Unassembled WGS sequence"/>
</dbReference>
<dbReference type="RefSeq" id="WP_083624457.1">
    <property type="nucleotide sequence ID" value="NZ_LR734877.1"/>
</dbReference>
<dbReference type="EMBL" id="CZCU02000149">
    <property type="protein sequence ID" value="VXD22012.1"/>
    <property type="molecule type" value="Genomic_DNA"/>
</dbReference>
<protein>
    <submittedName>
        <fullName evidence="2">Nucleotide-binding protein</fullName>
    </submittedName>
</protein>
<dbReference type="Pfam" id="PF10130">
    <property type="entry name" value="PIN_2"/>
    <property type="match status" value="1"/>
</dbReference>
<sequence length="140" mass="16589">MMLTQKPIIVDTNILFSALLRENSRFNELLLTSEYAFFVCELVFVELFKRKEKIIQLSHLTEEEIIQIYYILLKRLHLYKEDLITLEYRRIAYELCQGVDVSDTPHVALTLQLDGLLWTGDKKLKLGLKNKGFEQFFELK</sequence>
<proteinExistence type="predicted"/>
<keyword evidence="3" id="KW-1185">Reference proteome</keyword>
<dbReference type="OrthoDB" id="495832at2"/>
<organism evidence="2 3">
    <name type="scientific">Planktothrix serta PCC 8927</name>
    <dbReference type="NCBI Taxonomy" id="671068"/>
    <lineage>
        <taxon>Bacteria</taxon>
        <taxon>Bacillati</taxon>
        <taxon>Cyanobacteriota</taxon>
        <taxon>Cyanophyceae</taxon>
        <taxon>Oscillatoriophycideae</taxon>
        <taxon>Oscillatoriales</taxon>
        <taxon>Microcoleaceae</taxon>
        <taxon>Planktothrix</taxon>
    </lineage>
</organism>
<gene>
    <name evidence="2" type="ORF">PL8927_720342</name>
</gene>
<evidence type="ECO:0000313" key="3">
    <source>
        <dbReference type="Proteomes" id="UP000184550"/>
    </source>
</evidence>
<comment type="caution">
    <text evidence="2">The sequence shown here is derived from an EMBL/GenBank/DDBJ whole genome shotgun (WGS) entry which is preliminary data.</text>
</comment>
<dbReference type="AlphaFoldDB" id="A0A7Z9E0S0"/>
<dbReference type="SUPFAM" id="SSF88723">
    <property type="entry name" value="PIN domain-like"/>
    <property type="match status" value="1"/>
</dbReference>
<feature type="domain" description="PIN" evidence="1">
    <location>
        <begin position="9"/>
        <end position="133"/>
    </location>
</feature>
<dbReference type="InterPro" id="IPR002716">
    <property type="entry name" value="PIN_dom"/>
</dbReference>
<dbReference type="CDD" id="cd09871">
    <property type="entry name" value="PIN_MtVapC28-VapC30-like"/>
    <property type="match status" value="1"/>
</dbReference>
<dbReference type="Gene3D" id="3.40.50.1010">
    <property type="entry name" value="5'-nuclease"/>
    <property type="match status" value="1"/>
</dbReference>
<reference evidence="2" key="1">
    <citation type="submission" date="2019-10" db="EMBL/GenBank/DDBJ databases">
        <authorList>
            <consortium name="Genoscope - CEA"/>
            <person name="William W."/>
        </authorList>
    </citation>
    <scope>NUCLEOTIDE SEQUENCE [LARGE SCALE GENOMIC DNA]</scope>
    <source>
        <strain evidence="2">BBR_PRJEB10992</strain>
    </source>
</reference>
<name>A0A7Z9E0S0_9CYAN</name>